<keyword evidence="1" id="KW-0433">Leucine-rich repeat</keyword>
<dbReference type="SUPFAM" id="SSF52047">
    <property type="entry name" value="RNI-like"/>
    <property type="match status" value="1"/>
</dbReference>
<evidence type="ECO:0000313" key="4">
    <source>
        <dbReference type="Proteomes" id="UP000694701"/>
    </source>
</evidence>
<evidence type="ECO:0000313" key="3">
    <source>
        <dbReference type="Ensembl" id="ENSCCRP00020106674.1"/>
    </source>
</evidence>
<dbReference type="AlphaFoldDB" id="A0A8C2K8K8"/>
<dbReference type="SMART" id="SM00367">
    <property type="entry name" value="LRR_CC"/>
    <property type="match status" value="4"/>
</dbReference>
<dbReference type="SMART" id="SM00368">
    <property type="entry name" value="LRR_RI"/>
    <property type="match status" value="12"/>
</dbReference>
<keyword evidence="2" id="KW-0677">Repeat</keyword>
<reference evidence="3" key="1">
    <citation type="submission" date="2025-08" db="UniProtKB">
        <authorList>
            <consortium name="Ensembl"/>
        </authorList>
    </citation>
    <scope>IDENTIFICATION</scope>
</reference>
<dbReference type="InterPro" id="IPR032675">
    <property type="entry name" value="LRR_dom_sf"/>
</dbReference>
<dbReference type="FunFam" id="3.80.10.10:FF:000782">
    <property type="entry name" value="Si:ch211-196h16.4"/>
    <property type="match status" value="1"/>
</dbReference>
<dbReference type="Ensembl" id="ENSCCRT00020116535.1">
    <property type="protein sequence ID" value="ENSCCRP00020106674.1"/>
    <property type="gene ID" value="ENSCCRG00020048680.1"/>
</dbReference>
<accession>A0A8C2K8K8</accession>
<dbReference type="InterPro" id="IPR006553">
    <property type="entry name" value="Leu-rich_rpt_Cys-con_subtyp"/>
</dbReference>
<organism evidence="3 4">
    <name type="scientific">Cyprinus carpio</name>
    <name type="common">Common carp</name>
    <dbReference type="NCBI Taxonomy" id="7962"/>
    <lineage>
        <taxon>Eukaryota</taxon>
        <taxon>Metazoa</taxon>
        <taxon>Chordata</taxon>
        <taxon>Craniata</taxon>
        <taxon>Vertebrata</taxon>
        <taxon>Euteleostomi</taxon>
        <taxon>Actinopterygii</taxon>
        <taxon>Neopterygii</taxon>
        <taxon>Teleostei</taxon>
        <taxon>Ostariophysi</taxon>
        <taxon>Cypriniformes</taxon>
        <taxon>Cyprinidae</taxon>
        <taxon>Cyprininae</taxon>
        <taxon>Cyprinus</taxon>
    </lineage>
</organism>
<sequence>EELNEFRLDKFVKGKNNPENVEVLQKLLPVIKESRSVQLRDCGVTDEGCAALTSALRSNPSHLRELDLSWNKLGDSVKLLSDVLQDSHCKLEKLWLSDCGVTDEGCAALASALRSNPLHLRELDLSWNKLEDSVKLLSDVLQDPQCKLEKLRLRYCSITDEGCAALTSALRSNPSHLRGLDLSWNKLGDSVKLLSDVLQNPHCKLEKLWLRDCGVTDEGCAALTSALRSNPSHLRELHLSENKLGDSVKLLSDVLQDPHCKLEKRRLYDCGITDEVCAALTSALRSNPSHLRELDLSVNKLGDSVKLLSDVLQDPQCKLEKLGLSDCGVTDEGCAALTSALRSNPSHLSELSLSENKLGDSGVKLLSYLKDDPHYKLETLYYCECLFKIFKMTQGQ</sequence>
<evidence type="ECO:0000256" key="1">
    <source>
        <dbReference type="ARBA" id="ARBA00022614"/>
    </source>
</evidence>
<dbReference type="InterPro" id="IPR051261">
    <property type="entry name" value="NLR"/>
</dbReference>
<dbReference type="CDD" id="cd00116">
    <property type="entry name" value="LRR_RI"/>
    <property type="match status" value="1"/>
</dbReference>
<dbReference type="Pfam" id="PF13516">
    <property type="entry name" value="LRR_6"/>
    <property type="match status" value="11"/>
</dbReference>
<dbReference type="FunFam" id="3.80.10.10:FF:000714">
    <property type="entry name" value="Si:ch211-149a19.3"/>
    <property type="match status" value="2"/>
</dbReference>
<dbReference type="Proteomes" id="UP000694701">
    <property type="component" value="Unplaced"/>
</dbReference>
<evidence type="ECO:0000256" key="2">
    <source>
        <dbReference type="ARBA" id="ARBA00022737"/>
    </source>
</evidence>
<dbReference type="InterPro" id="IPR001611">
    <property type="entry name" value="Leu-rich_rpt"/>
</dbReference>
<proteinExistence type="predicted"/>
<dbReference type="PANTHER" id="PTHR24106">
    <property type="entry name" value="NACHT, LRR AND CARD DOMAINS-CONTAINING"/>
    <property type="match status" value="1"/>
</dbReference>
<dbReference type="Gene3D" id="3.80.10.10">
    <property type="entry name" value="Ribonuclease Inhibitor"/>
    <property type="match status" value="2"/>
</dbReference>
<name>A0A8C2K8K8_CYPCA</name>
<protein>
    <submittedName>
        <fullName evidence="3">Uncharacterized protein</fullName>
    </submittedName>
</protein>